<dbReference type="HOGENOM" id="CLU_2059828_0_0_6"/>
<accession>D4ZMA2</accession>
<gene>
    <name evidence="1" type="ordered locus">SVI_2830</name>
</gene>
<evidence type="ECO:0000313" key="1">
    <source>
        <dbReference type="EMBL" id="BAJ02801.1"/>
    </source>
</evidence>
<dbReference type="KEGG" id="svo:SVI_2830"/>
<reference evidence="2" key="1">
    <citation type="journal article" date="2010" name="Mol. Biosyst.">
        <title>Complete genome sequence and comparative analysis of Shewanella violacea, a psychrophilic and piezophilic bacterium from deep sea floor sediments.</title>
        <authorList>
            <person name="Aono E."/>
            <person name="Baba T."/>
            <person name="Ara T."/>
            <person name="Nishi T."/>
            <person name="Nakamichi T."/>
            <person name="Inamoto E."/>
            <person name="Toyonaga H."/>
            <person name="Hasegawa M."/>
            <person name="Takai Y."/>
            <person name="Okumura Y."/>
            <person name="Baba M."/>
            <person name="Tomita M."/>
            <person name="Kato C."/>
            <person name="Oshima T."/>
            <person name="Nakasone K."/>
            <person name="Mori H."/>
        </authorList>
    </citation>
    <scope>NUCLEOTIDE SEQUENCE [LARGE SCALE GENOMIC DNA]</scope>
    <source>
        <strain evidence="2">JCM 10179 / CIP 106290 / LMG 19151 / DSS12</strain>
    </source>
</reference>
<dbReference type="RefSeq" id="WP_013052100.1">
    <property type="nucleotide sequence ID" value="NC_014012.1"/>
</dbReference>
<organism evidence="1 2">
    <name type="scientific">Shewanella violacea (strain JCM 10179 / CIP 106290 / LMG 19151 / DSS12)</name>
    <dbReference type="NCBI Taxonomy" id="637905"/>
    <lineage>
        <taxon>Bacteria</taxon>
        <taxon>Pseudomonadati</taxon>
        <taxon>Pseudomonadota</taxon>
        <taxon>Gammaproteobacteria</taxon>
        <taxon>Alteromonadales</taxon>
        <taxon>Shewanellaceae</taxon>
        <taxon>Shewanella</taxon>
    </lineage>
</organism>
<sequence length="119" mass="13401">MCVLSCDFLSLVNLNSVTNTIQPELFFCDYSCQPCVEVSERKHVANSSKEVEGIPEFVREQEQESALAISADFQFFHDTKYMLSLDFNSTILWSGRGMMPHQISEEIKAGGITLEDIAL</sequence>
<protein>
    <submittedName>
        <fullName evidence="1">Uncharacterized protein</fullName>
    </submittedName>
</protein>
<name>D4ZMA2_SHEVD</name>
<dbReference type="EMBL" id="AP011177">
    <property type="protein sequence ID" value="BAJ02801.1"/>
    <property type="molecule type" value="Genomic_DNA"/>
</dbReference>
<proteinExistence type="predicted"/>
<dbReference type="AlphaFoldDB" id="D4ZMA2"/>
<keyword evidence="2" id="KW-1185">Reference proteome</keyword>
<evidence type="ECO:0000313" key="2">
    <source>
        <dbReference type="Proteomes" id="UP000002350"/>
    </source>
</evidence>
<dbReference type="Proteomes" id="UP000002350">
    <property type="component" value="Chromosome"/>
</dbReference>